<comment type="caution">
    <text evidence="1">The sequence shown here is derived from an EMBL/GenBank/DDBJ whole genome shotgun (WGS) entry which is preliminary data.</text>
</comment>
<keyword evidence="2" id="KW-1185">Reference proteome</keyword>
<reference evidence="1" key="1">
    <citation type="submission" date="2019-10" db="EMBL/GenBank/DDBJ databases">
        <authorList>
            <consortium name="DOE Joint Genome Institute"/>
            <person name="Kuo A."/>
            <person name="Miyauchi S."/>
            <person name="Kiss E."/>
            <person name="Drula E."/>
            <person name="Kohler A."/>
            <person name="Sanchez-Garcia M."/>
            <person name="Andreopoulos B."/>
            <person name="Barry K.W."/>
            <person name="Bonito G."/>
            <person name="Buee M."/>
            <person name="Carver A."/>
            <person name="Chen C."/>
            <person name="Cichocki N."/>
            <person name="Clum A."/>
            <person name="Culley D."/>
            <person name="Crous P.W."/>
            <person name="Fauchery L."/>
            <person name="Girlanda M."/>
            <person name="Hayes R."/>
            <person name="Keri Z."/>
            <person name="Labutti K."/>
            <person name="Lipzen A."/>
            <person name="Lombard V."/>
            <person name="Magnuson J."/>
            <person name="Maillard F."/>
            <person name="Morin E."/>
            <person name="Murat C."/>
            <person name="Nolan M."/>
            <person name="Ohm R."/>
            <person name="Pangilinan J."/>
            <person name="Pereira M."/>
            <person name="Perotto S."/>
            <person name="Peter M."/>
            <person name="Riley R."/>
            <person name="Sitrit Y."/>
            <person name="Stielow B."/>
            <person name="Szollosi G."/>
            <person name="Zifcakova L."/>
            <person name="Stursova M."/>
            <person name="Spatafora J.W."/>
            <person name="Tedersoo L."/>
            <person name="Vaario L.-M."/>
            <person name="Yamada A."/>
            <person name="Yan M."/>
            <person name="Wang P."/>
            <person name="Xu J."/>
            <person name="Bruns T."/>
            <person name="Baldrian P."/>
            <person name="Vilgalys R."/>
            <person name="Henrissat B."/>
            <person name="Grigoriev I.V."/>
            <person name="Hibbett D."/>
            <person name="Nagy L.G."/>
            <person name="Martin F.M."/>
        </authorList>
    </citation>
    <scope>NUCLEOTIDE SEQUENCE</scope>
    <source>
        <strain evidence="1">P2</strain>
    </source>
</reference>
<protein>
    <submittedName>
        <fullName evidence="1">Uncharacterized protein</fullName>
    </submittedName>
</protein>
<evidence type="ECO:0000313" key="2">
    <source>
        <dbReference type="Proteomes" id="UP000886501"/>
    </source>
</evidence>
<dbReference type="Proteomes" id="UP000886501">
    <property type="component" value="Unassembled WGS sequence"/>
</dbReference>
<organism evidence="1 2">
    <name type="scientific">Thelephora ganbajun</name>
    <name type="common">Ganba fungus</name>
    <dbReference type="NCBI Taxonomy" id="370292"/>
    <lineage>
        <taxon>Eukaryota</taxon>
        <taxon>Fungi</taxon>
        <taxon>Dikarya</taxon>
        <taxon>Basidiomycota</taxon>
        <taxon>Agaricomycotina</taxon>
        <taxon>Agaricomycetes</taxon>
        <taxon>Thelephorales</taxon>
        <taxon>Thelephoraceae</taxon>
        <taxon>Thelephora</taxon>
    </lineage>
</organism>
<evidence type="ECO:0000313" key="1">
    <source>
        <dbReference type="EMBL" id="KAF9652876.1"/>
    </source>
</evidence>
<name>A0ACB6ZUT2_THEGA</name>
<accession>A0ACB6ZUT2</accession>
<reference evidence="1" key="2">
    <citation type="journal article" date="2020" name="Nat. Commun.">
        <title>Large-scale genome sequencing of mycorrhizal fungi provides insights into the early evolution of symbiotic traits.</title>
        <authorList>
            <person name="Miyauchi S."/>
            <person name="Kiss E."/>
            <person name="Kuo A."/>
            <person name="Drula E."/>
            <person name="Kohler A."/>
            <person name="Sanchez-Garcia M."/>
            <person name="Morin E."/>
            <person name="Andreopoulos B."/>
            <person name="Barry K.W."/>
            <person name="Bonito G."/>
            <person name="Buee M."/>
            <person name="Carver A."/>
            <person name="Chen C."/>
            <person name="Cichocki N."/>
            <person name="Clum A."/>
            <person name="Culley D."/>
            <person name="Crous P.W."/>
            <person name="Fauchery L."/>
            <person name="Girlanda M."/>
            <person name="Hayes R.D."/>
            <person name="Keri Z."/>
            <person name="LaButti K."/>
            <person name="Lipzen A."/>
            <person name="Lombard V."/>
            <person name="Magnuson J."/>
            <person name="Maillard F."/>
            <person name="Murat C."/>
            <person name="Nolan M."/>
            <person name="Ohm R.A."/>
            <person name="Pangilinan J."/>
            <person name="Pereira M.F."/>
            <person name="Perotto S."/>
            <person name="Peter M."/>
            <person name="Pfister S."/>
            <person name="Riley R."/>
            <person name="Sitrit Y."/>
            <person name="Stielow J.B."/>
            <person name="Szollosi G."/>
            <person name="Zifcakova L."/>
            <person name="Stursova M."/>
            <person name="Spatafora J.W."/>
            <person name="Tedersoo L."/>
            <person name="Vaario L.M."/>
            <person name="Yamada A."/>
            <person name="Yan M."/>
            <person name="Wang P."/>
            <person name="Xu J."/>
            <person name="Bruns T."/>
            <person name="Baldrian P."/>
            <person name="Vilgalys R."/>
            <person name="Dunand C."/>
            <person name="Henrissat B."/>
            <person name="Grigoriev I.V."/>
            <person name="Hibbett D."/>
            <person name="Nagy L.G."/>
            <person name="Martin F.M."/>
        </authorList>
    </citation>
    <scope>NUCLEOTIDE SEQUENCE</scope>
    <source>
        <strain evidence="1">P2</strain>
    </source>
</reference>
<dbReference type="EMBL" id="MU117966">
    <property type="protein sequence ID" value="KAF9652876.1"/>
    <property type="molecule type" value="Genomic_DNA"/>
</dbReference>
<sequence>MSVDHAKGCGVLSTRHSPSKTCSPLSPSHAEKRTIQAKTARSQRCDGLMPALTRF</sequence>
<gene>
    <name evidence="1" type="ORF">BDM02DRAFT_3108506</name>
</gene>
<proteinExistence type="predicted"/>